<feature type="binding site" description="axial binding residue" evidence="6">
    <location>
        <position position="468"/>
    </location>
    <ligand>
        <name>heme</name>
        <dbReference type="ChEBI" id="CHEBI:30413"/>
    </ligand>
    <ligandPart>
        <name>Fe</name>
        <dbReference type="ChEBI" id="CHEBI:18248"/>
    </ligandPart>
</feature>
<dbReference type="InterPro" id="IPR036396">
    <property type="entry name" value="Cyt_P450_sf"/>
</dbReference>
<evidence type="ECO:0000256" key="3">
    <source>
        <dbReference type="ARBA" id="ARBA00022723"/>
    </source>
</evidence>
<dbReference type="SUPFAM" id="SSF48264">
    <property type="entry name" value="Cytochrome P450"/>
    <property type="match status" value="1"/>
</dbReference>
<keyword evidence="6 7" id="KW-0349">Heme</keyword>
<dbReference type="PRINTS" id="PR00465">
    <property type="entry name" value="EP450IV"/>
</dbReference>
<evidence type="ECO:0000256" key="4">
    <source>
        <dbReference type="ARBA" id="ARBA00023004"/>
    </source>
</evidence>
<dbReference type="Proteomes" id="UP001278766">
    <property type="component" value="Unassembled WGS sequence"/>
</dbReference>
<name>A0AAE0LRH6_9PEZI</name>
<evidence type="ECO:0000256" key="2">
    <source>
        <dbReference type="ARBA" id="ARBA00010617"/>
    </source>
</evidence>
<keyword evidence="10" id="KW-1185">Reference proteome</keyword>
<reference evidence="9" key="1">
    <citation type="journal article" date="2023" name="Mol. Phylogenet. Evol.">
        <title>Genome-scale phylogeny and comparative genomics of the fungal order Sordariales.</title>
        <authorList>
            <person name="Hensen N."/>
            <person name="Bonometti L."/>
            <person name="Westerberg I."/>
            <person name="Brannstrom I.O."/>
            <person name="Guillou S."/>
            <person name="Cros-Aarteil S."/>
            <person name="Calhoun S."/>
            <person name="Haridas S."/>
            <person name="Kuo A."/>
            <person name="Mondo S."/>
            <person name="Pangilinan J."/>
            <person name="Riley R."/>
            <person name="LaButti K."/>
            <person name="Andreopoulos B."/>
            <person name="Lipzen A."/>
            <person name="Chen C."/>
            <person name="Yan M."/>
            <person name="Daum C."/>
            <person name="Ng V."/>
            <person name="Clum A."/>
            <person name="Steindorff A."/>
            <person name="Ohm R.A."/>
            <person name="Martin F."/>
            <person name="Silar P."/>
            <person name="Natvig D.O."/>
            <person name="Lalanne C."/>
            <person name="Gautier V."/>
            <person name="Ament-Velasquez S.L."/>
            <person name="Kruys A."/>
            <person name="Hutchinson M.I."/>
            <person name="Powell A.J."/>
            <person name="Barry K."/>
            <person name="Miller A.N."/>
            <person name="Grigoriev I.V."/>
            <person name="Debuchy R."/>
            <person name="Gladieux P."/>
            <person name="Hiltunen Thoren M."/>
            <person name="Johannesson H."/>
        </authorList>
    </citation>
    <scope>NUCLEOTIDE SEQUENCE</scope>
    <source>
        <strain evidence="9">CBS 168.71</strain>
    </source>
</reference>
<dbReference type="EMBL" id="JAUEPN010000005">
    <property type="protein sequence ID" value="KAK3294199.1"/>
    <property type="molecule type" value="Genomic_DNA"/>
</dbReference>
<keyword evidence="5 7" id="KW-0503">Monooxygenase</keyword>
<dbReference type="InterPro" id="IPR053007">
    <property type="entry name" value="CYP450_monoxygenase_sec-met"/>
</dbReference>
<dbReference type="RefSeq" id="XP_062657713.1">
    <property type="nucleotide sequence ID" value="XM_062804039.1"/>
</dbReference>
<dbReference type="InterPro" id="IPR001128">
    <property type="entry name" value="Cyt_P450"/>
</dbReference>
<evidence type="ECO:0000256" key="8">
    <source>
        <dbReference type="SAM" id="Phobius"/>
    </source>
</evidence>
<dbReference type="GO" id="GO:0020037">
    <property type="term" value="F:heme binding"/>
    <property type="evidence" value="ECO:0007669"/>
    <property type="project" value="InterPro"/>
</dbReference>
<dbReference type="CDD" id="cd11040">
    <property type="entry name" value="CYP7_CYP8-like"/>
    <property type="match status" value="1"/>
</dbReference>
<evidence type="ECO:0000256" key="6">
    <source>
        <dbReference type="PIRSR" id="PIRSR602403-1"/>
    </source>
</evidence>
<dbReference type="Pfam" id="PF00067">
    <property type="entry name" value="p450"/>
    <property type="match status" value="1"/>
</dbReference>
<comment type="caution">
    <text evidence="9">The sequence shown here is derived from an EMBL/GenBank/DDBJ whole genome shotgun (WGS) entry which is preliminary data.</text>
</comment>
<keyword evidence="8" id="KW-0472">Membrane</keyword>
<comment type="similarity">
    <text evidence="2 7">Belongs to the cytochrome P450 family.</text>
</comment>
<dbReference type="InterPro" id="IPR017972">
    <property type="entry name" value="Cyt_P450_CS"/>
</dbReference>
<dbReference type="Gene3D" id="1.10.630.10">
    <property type="entry name" value="Cytochrome P450"/>
    <property type="match status" value="1"/>
</dbReference>
<proteinExistence type="inferred from homology"/>
<sequence length="554" mass="61372">MLPAVVYAAYASIVQGANTTSGFSPAADNAVSRFVAQHYALTSTAAGLAASYAFLWALLHFTQDAKEPPVVFTGLPFLSPIIGAVRWSMGFYNYMRDTYPTLPVFTLRLPGLRVYVVNSTDLIPVVQRQWRTLIFPPVSARASEVAMGASKEGMAIIRDDMITESGFMHAFGKAIHPALSTGAALDELNGSALDVLSKSLDLIQGPKRVNLFEWIRHELLMATTDGVYGPSNPLRDPAREADWIKFHPTIMFLMLNVVPLWFFHSALAARDRLALDFQRYHVAGHYRQGSSYIQRWTEHFVSRGIDPVDLGRFQNAGLFALVANTIPTAFWTIFCVFSDPEIVSECREEVERTVTVEEGVAGGKACTINAARIKSSCPTLVSTFQEVFRFYGMANSVRVVNEDHVLDGRYLLKKGGLVMIPARVQHRLKEVWGENADEFDHRRFIRKPGEPRPNPIAFRGFGGGTTLCPGRHFATTEILVFTAMLLLRFDLVPVADGGEWVTPTTANSSQAEAMAQPDQEIQIELRPRPGAVREWRVSCEGNGEAALVAEDLCR</sequence>
<dbReference type="GO" id="GO:0005506">
    <property type="term" value="F:iron ion binding"/>
    <property type="evidence" value="ECO:0007669"/>
    <property type="project" value="InterPro"/>
</dbReference>
<keyword evidence="8" id="KW-1133">Transmembrane helix</keyword>
<keyword evidence="3 6" id="KW-0479">Metal-binding</keyword>
<accession>A0AAE0LRH6</accession>
<dbReference type="PROSITE" id="PS00086">
    <property type="entry name" value="CYTOCHROME_P450"/>
    <property type="match status" value="1"/>
</dbReference>
<feature type="transmembrane region" description="Helical" evidence="8">
    <location>
        <begin position="40"/>
        <end position="58"/>
    </location>
</feature>
<dbReference type="InterPro" id="IPR002403">
    <property type="entry name" value="Cyt_P450_E_grp-IV"/>
</dbReference>
<evidence type="ECO:0000256" key="7">
    <source>
        <dbReference type="RuleBase" id="RU000461"/>
    </source>
</evidence>
<evidence type="ECO:0000313" key="10">
    <source>
        <dbReference type="Proteomes" id="UP001278766"/>
    </source>
</evidence>
<comment type="cofactor">
    <cofactor evidence="1 6">
        <name>heme</name>
        <dbReference type="ChEBI" id="CHEBI:30413"/>
    </cofactor>
</comment>
<evidence type="ECO:0000313" key="9">
    <source>
        <dbReference type="EMBL" id="KAK3294199.1"/>
    </source>
</evidence>
<dbReference type="GO" id="GO:0004497">
    <property type="term" value="F:monooxygenase activity"/>
    <property type="evidence" value="ECO:0007669"/>
    <property type="project" value="UniProtKB-KW"/>
</dbReference>
<evidence type="ECO:0000256" key="1">
    <source>
        <dbReference type="ARBA" id="ARBA00001971"/>
    </source>
</evidence>
<dbReference type="PANTHER" id="PTHR47582:SF1">
    <property type="entry name" value="P450, PUTATIVE (EUROFUNG)-RELATED"/>
    <property type="match status" value="1"/>
</dbReference>
<dbReference type="PANTHER" id="PTHR47582">
    <property type="entry name" value="P450, PUTATIVE (EUROFUNG)-RELATED"/>
    <property type="match status" value="1"/>
</dbReference>
<keyword evidence="8" id="KW-0812">Transmembrane</keyword>
<gene>
    <name evidence="9" type="ORF">B0H64DRAFT_400105</name>
</gene>
<protein>
    <submittedName>
        <fullName evidence="9">Cytochrome P450</fullName>
    </submittedName>
</protein>
<dbReference type="AlphaFoldDB" id="A0AAE0LRH6"/>
<evidence type="ECO:0000256" key="5">
    <source>
        <dbReference type="ARBA" id="ARBA00023033"/>
    </source>
</evidence>
<dbReference type="GO" id="GO:0016705">
    <property type="term" value="F:oxidoreductase activity, acting on paired donors, with incorporation or reduction of molecular oxygen"/>
    <property type="evidence" value="ECO:0007669"/>
    <property type="project" value="InterPro"/>
</dbReference>
<keyword evidence="7" id="KW-0560">Oxidoreductase</keyword>
<keyword evidence="4 6" id="KW-0408">Iron</keyword>
<dbReference type="GeneID" id="87840987"/>
<organism evidence="9 10">
    <name type="scientific">Chaetomium fimeti</name>
    <dbReference type="NCBI Taxonomy" id="1854472"/>
    <lineage>
        <taxon>Eukaryota</taxon>
        <taxon>Fungi</taxon>
        <taxon>Dikarya</taxon>
        <taxon>Ascomycota</taxon>
        <taxon>Pezizomycotina</taxon>
        <taxon>Sordariomycetes</taxon>
        <taxon>Sordariomycetidae</taxon>
        <taxon>Sordariales</taxon>
        <taxon>Chaetomiaceae</taxon>
        <taxon>Chaetomium</taxon>
    </lineage>
</organism>
<feature type="transmembrane region" description="Helical" evidence="8">
    <location>
        <begin position="70"/>
        <end position="89"/>
    </location>
</feature>
<reference evidence="9" key="2">
    <citation type="submission" date="2023-06" db="EMBL/GenBank/DDBJ databases">
        <authorList>
            <consortium name="Lawrence Berkeley National Laboratory"/>
            <person name="Haridas S."/>
            <person name="Hensen N."/>
            <person name="Bonometti L."/>
            <person name="Westerberg I."/>
            <person name="Brannstrom I.O."/>
            <person name="Guillou S."/>
            <person name="Cros-Aarteil S."/>
            <person name="Calhoun S."/>
            <person name="Kuo A."/>
            <person name="Mondo S."/>
            <person name="Pangilinan J."/>
            <person name="Riley R."/>
            <person name="Labutti K."/>
            <person name="Andreopoulos B."/>
            <person name="Lipzen A."/>
            <person name="Chen C."/>
            <person name="Yanf M."/>
            <person name="Daum C."/>
            <person name="Ng V."/>
            <person name="Clum A."/>
            <person name="Steindorff A."/>
            <person name="Ohm R."/>
            <person name="Martin F."/>
            <person name="Silar P."/>
            <person name="Natvig D."/>
            <person name="Lalanne C."/>
            <person name="Gautier V."/>
            <person name="Ament-Velasquez S.L."/>
            <person name="Kruys A."/>
            <person name="Hutchinson M.I."/>
            <person name="Powell A.J."/>
            <person name="Barry K."/>
            <person name="Miller A.N."/>
            <person name="Grigoriev I.V."/>
            <person name="Debuchy R."/>
            <person name="Gladieux P."/>
            <person name="Thoren M.H."/>
            <person name="Johannesson H."/>
        </authorList>
    </citation>
    <scope>NUCLEOTIDE SEQUENCE</scope>
    <source>
        <strain evidence="9">CBS 168.71</strain>
    </source>
</reference>